<proteinExistence type="predicted"/>
<dbReference type="EMBL" id="JACCCO010000004">
    <property type="protein sequence ID" value="NYF44617.1"/>
    <property type="molecule type" value="Genomic_DNA"/>
</dbReference>
<accession>A0A852V465</accession>
<reference evidence="1 2" key="1">
    <citation type="submission" date="2020-07" db="EMBL/GenBank/DDBJ databases">
        <title>Sequencing the genomes of 1000 actinobacteria strains.</title>
        <authorList>
            <person name="Klenk H.-P."/>
        </authorList>
    </citation>
    <scope>NUCLEOTIDE SEQUENCE [LARGE SCALE GENOMIC DNA]</scope>
    <source>
        <strain evidence="1 2">DSM 45763</strain>
    </source>
</reference>
<evidence type="ECO:0000313" key="1">
    <source>
        <dbReference type="EMBL" id="NYF44617.1"/>
    </source>
</evidence>
<comment type="caution">
    <text evidence="1">The sequence shown here is derived from an EMBL/GenBank/DDBJ whole genome shotgun (WGS) entry which is preliminary data.</text>
</comment>
<dbReference type="RefSeq" id="WP_179829080.1">
    <property type="nucleotide sequence ID" value="NZ_JACCCO010000004.1"/>
</dbReference>
<protein>
    <submittedName>
        <fullName evidence="1">Uncharacterized protein</fullName>
    </submittedName>
</protein>
<name>A0A852V465_9ACTN</name>
<evidence type="ECO:0000313" key="2">
    <source>
        <dbReference type="Proteomes" id="UP000576393"/>
    </source>
</evidence>
<sequence length="73" mass="7774">MVAANAPLTPPPGHTLEDLETWSFACATGAHAECVGKRLNPDPDCPADQINQPCDCTVCAHRPPRKAGRPRAK</sequence>
<organism evidence="1 2">
    <name type="scientific">Streptosporangium sandarakinum</name>
    <dbReference type="NCBI Taxonomy" id="1260955"/>
    <lineage>
        <taxon>Bacteria</taxon>
        <taxon>Bacillati</taxon>
        <taxon>Actinomycetota</taxon>
        <taxon>Actinomycetes</taxon>
        <taxon>Streptosporangiales</taxon>
        <taxon>Streptosporangiaceae</taxon>
        <taxon>Streptosporangium</taxon>
    </lineage>
</organism>
<gene>
    <name evidence="1" type="ORF">HDA43_006859</name>
</gene>
<dbReference type="Proteomes" id="UP000576393">
    <property type="component" value="Unassembled WGS sequence"/>
</dbReference>
<dbReference type="AlphaFoldDB" id="A0A852V465"/>
<keyword evidence="2" id="KW-1185">Reference proteome</keyword>